<evidence type="ECO:0000256" key="2">
    <source>
        <dbReference type="SAM" id="Phobius"/>
    </source>
</evidence>
<dbReference type="AlphaFoldDB" id="B8A0H3"/>
<feature type="region of interest" description="Disordered" evidence="1">
    <location>
        <begin position="159"/>
        <end position="186"/>
    </location>
</feature>
<feature type="compositionally biased region" description="Acidic residues" evidence="1">
    <location>
        <begin position="80"/>
        <end position="94"/>
    </location>
</feature>
<reference evidence="3" key="1">
    <citation type="journal article" date="2009" name="PLoS Genet.">
        <title>Sequencing, mapping, and analysis of 27,455 maize full-length cDNAs.</title>
        <authorList>
            <person name="Soderlund C."/>
            <person name="Descour A."/>
            <person name="Kudrna D."/>
            <person name="Bomhoff M."/>
            <person name="Boyd L."/>
            <person name="Currie J."/>
            <person name="Angelova A."/>
            <person name="Collura K."/>
            <person name="Wissotski M."/>
            <person name="Ashley E."/>
            <person name="Morrow D."/>
            <person name="Fernandes J."/>
            <person name="Walbot V."/>
            <person name="Yu Y."/>
        </authorList>
    </citation>
    <scope>NUCLEOTIDE SEQUENCE</scope>
    <source>
        <strain evidence="3">B73</strain>
    </source>
</reference>
<sequence>MMPYFPHELVTAPFFPKFFFPSFLFFLLSLSFSFSFLFLLSFSFFLRLLSSSSLSFLLLRRRLRLSSSESNSDSLSDSTLDPEYDDSDSDSDDEPELSLLLRRRRLCRRSFSFLRRFRHSLESSPEDSLSSSSRRLDLPRWSRFRLPFERSLHSASSDLLPLRAASSSSAPRPSRGDPEAGMASRT</sequence>
<evidence type="ECO:0000313" key="3">
    <source>
        <dbReference type="EMBL" id="ACL53672.1"/>
    </source>
</evidence>
<feature type="compositionally biased region" description="Low complexity" evidence="1">
    <location>
        <begin position="159"/>
        <end position="173"/>
    </location>
</feature>
<protein>
    <submittedName>
        <fullName evidence="3">Uncharacterized protein</fullName>
    </submittedName>
</protein>
<name>B8A0H3_MAIZE</name>
<keyword evidence="2" id="KW-0472">Membrane</keyword>
<dbReference type="EMBL" id="BT055065">
    <property type="protein sequence ID" value="ACL53672.1"/>
    <property type="molecule type" value="mRNA"/>
</dbReference>
<feature type="transmembrane region" description="Helical" evidence="2">
    <location>
        <begin position="20"/>
        <end position="46"/>
    </location>
</feature>
<organism evidence="3">
    <name type="scientific">Zea mays</name>
    <name type="common">Maize</name>
    <dbReference type="NCBI Taxonomy" id="4577"/>
    <lineage>
        <taxon>Eukaryota</taxon>
        <taxon>Viridiplantae</taxon>
        <taxon>Streptophyta</taxon>
        <taxon>Embryophyta</taxon>
        <taxon>Tracheophyta</taxon>
        <taxon>Spermatophyta</taxon>
        <taxon>Magnoliopsida</taxon>
        <taxon>Liliopsida</taxon>
        <taxon>Poales</taxon>
        <taxon>Poaceae</taxon>
        <taxon>PACMAD clade</taxon>
        <taxon>Panicoideae</taxon>
        <taxon>Andropogonodae</taxon>
        <taxon>Andropogoneae</taxon>
        <taxon>Tripsacinae</taxon>
        <taxon>Zea</taxon>
    </lineage>
</organism>
<feature type="compositionally biased region" description="Low complexity" evidence="1">
    <location>
        <begin position="69"/>
        <end position="78"/>
    </location>
</feature>
<accession>B8A0H3</accession>
<keyword evidence="2" id="KW-0812">Transmembrane</keyword>
<feature type="region of interest" description="Disordered" evidence="1">
    <location>
        <begin position="69"/>
        <end position="94"/>
    </location>
</feature>
<evidence type="ECO:0000256" key="1">
    <source>
        <dbReference type="SAM" id="MobiDB-lite"/>
    </source>
</evidence>
<keyword evidence="2" id="KW-1133">Transmembrane helix</keyword>
<proteinExistence type="evidence at transcript level"/>
<reference evidence="3" key="2">
    <citation type="submission" date="2012-06" db="EMBL/GenBank/DDBJ databases">
        <authorList>
            <person name="Yu Y."/>
            <person name="Currie J."/>
            <person name="Lomeli R."/>
            <person name="Angelova A."/>
            <person name="Collura K."/>
            <person name="Wissotski M."/>
            <person name="Campos D."/>
            <person name="Kudrna D."/>
            <person name="Golser W."/>
            <person name="Ashely E."/>
            <person name="Descour A."/>
            <person name="Fernandes J."/>
            <person name="Soderlund C."/>
            <person name="Walbot V."/>
        </authorList>
    </citation>
    <scope>NUCLEOTIDE SEQUENCE</scope>
    <source>
        <strain evidence="3">B73</strain>
    </source>
</reference>